<keyword evidence="2" id="KW-1185">Reference proteome</keyword>
<reference evidence="1 2" key="1">
    <citation type="submission" date="2019-01" db="EMBL/GenBank/DDBJ databases">
        <title>Draft genome sequences of the type strains of six Macrococcus species.</title>
        <authorList>
            <person name="Mazhar S."/>
            <person name="Altermann E."/>
            <person name="Hill C."/>
            <person name="Mcauliffe O."/>
        </authorList>
    </citation>
    <scope>NUCLEOTIDE SEQUENCE [LARGE SCALE GENOMIC DNA]</scope>
    <source>
        <strain evidence="1 2">CCM4815</strain>
    </source>
</reference>
<dbReference type="Proteomes" id="UP000294802">
    <property type="component" value="Unassembled WGS sequence"/>
</dbReference>
<sequence length="79" mass="9358">MKIRQSNSDTLTVKVYIHENKKEETFLVSIPDIFFSIQFDYDLYGEALTEHLYVHLFNTLEEKEATELALRISQWTSEV</sequence>
<dbReference type="InterPro" id="IPR020260">
    <property type="entry name" value="Uncharacterised_YueH"/>
</dbReference>
<dbReference type="EMBL" id="SCWB01000004">
    <property type="protein sequence ID" value="TDM12428.1"/>
    <property type="molecule type" value="Genomic_DNA"/>
</dbReference>
<organism evidence="1 2">
    <name type="scientific">Macrococcus lamae</name>
    <dbReference type="NCBI Taxonomy" id="198484"/>
    <lineage>
        <taxon>Bacteria</taxon>
        <taxon>Bacillati</taxon>
        <taxon>Bacillota</taxon>
        <taxon>Bacilli</taxon>
        <taxon>Bacillales</taxon>
        <taxon>Staphylococcaceae</taxon>
        <taxon>Macrococcus</taxon>
    </lineage>
</organism>
<dbReference type="Pfam" id="PF14166">
    <property type="entry name" value="YueH"/>
    <property type="match status" value="1"/>
</dbReference>
<accession>A0A4R6BVJ5</accession>
<dbReference type="AlphaFoldDB" id="A0A4R6BVJ5"/>
<name>A0A4R6BVJ5_9STAP</name>
<dbReference type="RefSeq" id="WP_133443333.1">
    <property type="nucleotide sequence ID" value="NZ_SCWB01000004.1"/>
</dbReference>
<evidence type="ECO:0000313" key="2">
    <source>
        <dbReference type="Proteomes" id="UP000294802"/>
    </source>
</evidence>
<dbReference type="OrthoDB" id="2390431at2"/>
<protein>
    <submittedName>
        <fullName evidence="1">Uncharacterized protein</fullName>
    </submittedName>
</protein>
<gene>
    <name evidence="1" type="ORF">ERX29_03640</name>
</gene>
<proteinExistence type="predicted"/>
<evidence type="ECO:0000313" key="1">
    <source>
        <dbReference type="EMBL" id="TDM12428.1"/>
    </source>
</evidence>
<comment type="caution">
    <text evidence="1">The sequence shown here is derived from an EMBL/GenBank/DDBJ whole genome shotgun (WGS) entry which is preliminary data.</text>
</comment>